<accession>A0ABY6UIR7</accession>
<dbReference type="CDD" id="cd09917">
    <property type="entry name" value="F-box_SF"/>
    <property type="match status" value="1"/>
</dbReference>
<keyword evidence="4" id="KW-1185">Reference proteome</keyword>
<evidence type="ECO:0000313" key="4">
    <source>
        <dbReference type="Proteomes" id="UP000766486"/>
    </source>
</evidence>
<evidence type="ECO:0000256" key="1">
    <source>
        <dbReference type="SAM" id="MobiDB-lite"/>
    </source>
</evidence>
<organism evidence="3 4">
    <name type="scientific">Bionectria ochroleuca</name>
    <name type="common">Gliocladium roseum</name>
    <dbReference type="NCBI Taxonomy" id="29856"/>
    <lineage>
        <taxon>Eukaryota</taxon>
        <taxon>Fungi</taxon>
        <taxon>Dikarya</taxon>
        <taxon>Ascomycota</taxon>
        <taxon>Pezizomycotina</taxon>
        <taxon>Sordariomycetes</taxon>
        <taxon>Hypocreomycetidae</taxon>
        <taxon>Hypocreales</taxon>
        <taxon>Bionectriaceae</taxon>
        <taxon>Clonostachys</taxon>
    </lineage>
</organism>
<sequence>MSTFESLPVEVVLRVGTMCDPESRINFSMTSRNFRLILVDLIFRSIKIAETQGSLCRALKEFSLPDKEAIHCRINQATIRVVPFPIPTSDHDQNLQLRGRYLPKNSTLPRDLAMALGKMQNIRELDLEINDFSPRQIQDFETNIISSQFSFQLLQIDVDDEVGSKLIRETRDLKSLHLRTCFSSAMLKAAACCHSGLERLAIQETFMRLYLESGVLLAMGRAGIPSQSMAIGDIATNFRFLKRLMIDEPVDTELWQDMVKFIITPTGRPAMRNLTHLSVTIWRESVIKRYEYEEGNNDEDEIEDGEENNEEDGNEDEDEDDLPLLARFIHHVGREVTNLERICIKQRSPGYIDGTRLSEGAIDIQRRSMKPGQRGFPVTLHD</sequence>
<dbReference type="SUPFAM" id="SSF52047">
    <property type="entry name" value="RNI-like"/>
    <property type="match status" value="1"/>
</dbReference>
<gene>
    <name evidence="3" type="ORF">CLO192961_LOCUS300438</name>
</gene>
<dbReference type="EMBL" id="CABFNS010000830">
    <property type="protein sequence ID" value="VUC31130.1"/>
    <property type="molecule type" value="Genomic_DNA"/>
</dbReference>
<feature type="region of interest" description="Disordered" evidence="1">
    <location>
        <begin position="293"/>
        <end position="319"/>
    </location>
</feature>
<evidence type="ECO:0000259" key="2">
    <source>
        <dbReference type="PROSITE" id="PS50181"/>
    </source>
</evidence>
<dbReference type="InterPro" id="IPR001810">
    <property type="entry name" value="F-box_dom"/>
</dbReference>
<feature type="domain" description="F-box" evidence="2">
    <location>
        <begin position="1"/>
        <end position="46"/>
    </location>
</feature>
<protein>
    <recommendedName>
        <fullName evidence="2">F-box domain-containing protein</fullName>
    </recommendedName>
</protein>
<dbReference type="PROSITE" id="PS50181">
    <property type="entry name" value="FBOX"/>
    <property type="match status" value="1"/>
</dbReference>
<comment type="caution">
    <text evidence="3">The sequence shown here is derived from an EMBL/GenBank/DDBJ whole genome shotgun (WGS) entry which is preliminary data.</text>
</comment>
<proteinExistence type="predicted"/>
<dbReference type="Proteomes" id="UP000766486">
    <property type="component" value="Unassembled WGS sequence"/>
</dbReference>
<evidence type="ECO:0000313" key="3">
    <source>
        <dbReference type="EMBL" id="VUC31130.1"/>
    </source>
</evidence>
<name>A0ABY6UIR7_BIOOC</name>
<reference evidence="3 4" key="1">
    <citation type="submission" date="2019-06" db="EMBL/GenBank/DDBJ databases">
        <authorList>
            <person name="Broberg M."/>
        </authorList>
    </citation>
    <scope>NUCLEOTIDE SEQUENCE [LARGE SCALE GENOMIC DNA]</scope>
</reference>